<proteinExistence type="predicted"/>
<evidence type="ECO:0000256" key="1">
    <source>
        <dbReference type="SAM" id="MobiDB-lite"/>
    </source>
</evidence>
<name>A0A8J6HF34_TENMO</name>
<gene>
    <name evidence="2" type="ORF">GEV33_010283</name>
</gene>
<accession>A0A8J6HF34</accession>
<feature type="region of interest" description="Disordered" evidence="1">
    <location>
        <begin position="317"/>
        <end position="373"/>
    </location>
</feature>
<dbReference type="Proteomes" id="UP000719412">
    <property type="component" value="Unassembled WGS sequence"/>
</dbReference>
<feature type="compositionally biased region" description="Basic residues" evidence="1">
    <location>
        <begin position="339"/>
        <end position="352"/>
    </location>
</feature>
<evidence type="ECO:0000313" key="3">
    <source>
        <dbReference type="Proteomes" id="UP000719412"/>
    </source>
</evidence>
<dbReference type="EMBL" id="JABDTM020025986">
    <property type="protein sequence ID" value="KAH0812508.1"/>
    <property type="molecule type" value="Genomic_DNA"/>
</dbReference>
<evidence type="ECO:0000313" key="2">
    <source>
        <dbReference type="EMBL" id="KAH0812508.1"/>
    </source>
</evidence>
<dbReference type="AlphaFoldDB" id="A0A8J6HF34"/>
<keyword evidence="3" id="KW-1185">Reference proteome</keyword>
<reference evidence="2" key="1">
    <citation type="journal article" date="2020" name="J Insects Food Feed">
        <title>The yellow mealworm (Tenebrio molitor) genome: a resource for the emerging insects as food and feed industry.</title>
        <authorList>
            <person name="Eriksson T."/>
            <person name="Andere A."/>
            <person name="Kelstrup H."/>
            <person name="Emery V."/>
            <person name="Picard C."/>
        </authorList>
    </citation>
    <scope>NUCLEOTIDE SEQUENCE</scope>
    <source>
        <strain evidence="2">Stoneville</strain>
        <tissue evidence="2">Whole head</tissue>
    </source>
</reference>
<sequence>MDDLDLAILVCLEDEESSEEETRAQECDIYKKRETEGAYEILIVRHLVPNDTKFKEYFRLSPELFHYVLNFINEDIALKPSNRIKKPISPEQKLCIFLSNWSRASAVELNFRFLAERNVAIWGVVLAMLVVLIISDEHSRGTCLRHILAADLAHVFVQILTRSFITWNITYSIKNNYFNAWLYVTAPDKNVLAISHRCRAAASENPVENFQVAAAPNALEETTGIYKHVSIPHHIIEQALKQTGLKLVSQITTLRAGIAGEERVSEGKFTLPLNQKKQRIYLRPLSSPMKIQPIEYSQHMTRWSASYARKQNILRQNAPTQQKMQCNKKTYPTPATQKSHLKKKHKARTSKKTIKENPQTNEKPKTQKAPSPN</sequence>
<feature type="compositionally biased region" description="Polar residues" evidence="1">
    <location>
        <begin position="317"/>
        <end position="338"/>
    </location>
</feature>
<protein>
    <submittedName>
        <fullName evidence="2">Uncharacterized protein</fullName>
    </submittedName>
</protein>
<organism evidence="2 3">
    <name type="scientific">Tenebrio molitor</name>
    <name type="common">Yellow mealworm beetle</name>
    <dbReference type="NCBI Taxonomy" id="7067"/>
    <lineage>
        <taxon>Eukaryota</taxon>
        <taxon>Metazoa</taxon>
        <taxon>Ecdysozoa</taxon>
        <taxon>Arthropoda</taxon>
        <taxon>Hexapoda</taxon>
        <taxon>Insecta</taxon>
        <taxon>Pterygota</taxon>
        <taxon>Neoptera</taxon>
        <taxon>Endopterygota</taxon>
        <taxon>Coleoptera</taxon>
        <taxon>Polyphaga</taxon>
        <taxon>Cucujiformia</taxon>
        <taxon>Tenebrionidae</taxon>
        <taxon>Tenebrio</taxon>
    </lineage>
</organism>
<comment type="caution">
    <text evidence="2">The sequence shown here is derived from an EMBL/GenBank/DDBJ whole genome shotgun (WGS) entry which is preliminary data.</text>
</comment>
<reference evidence="2" key="2">
    <citation type="submission" date="2021-08" db="EMBL/GenBank/DDBJ databases">
        <authorList>
            <person name="Eriksson T."/>
        </authorList>
    </citation>
    <scope>NUCLEOTIDE SEQUENCE</scope>
    <source>
        <strain evidence="2">Stoneville</strain>
        <tissue evidence="2">Whole head</tissue>
    </source>
</reference>